<name>A0ACC2V7L6_9TREE</name>
<protein>
    <submittedName>
        <fullName evidence="1">Uncharacterized protein</fullName>
    </submittedName>
</protein>
<dbReference type="EMBL" id="JASBWR010000105">
    <property type="protein sequence ID" value="KAJ9095058.1"/>
    <property type="molecule type" value="Genomic_DNA"/>
</dbReference>
<evidence type="ECO:0000313" key="2">
    <source>
        <dbReference type="Proteomes" id="UP001241377"/>
    </source>
</evidence>
<proteinExistence type="predicted"/>
<keyword evidence="2" id="KW-1185">Reference proteome</keyword>
<sequence>MCDNDLFISAPQIRSPPVGPRRRSSLSSPSRPCSPGVKHAPYGFIDQRGVGLEPLSAISPHLAAGHLHPPTPPHCFAASLSFVSFHDQMDEPDASMVFPLINNGDQSPVLDHIIDSSQVLDKKRRASPDRESAEWRDAAVTSNGSPRKKRKLKSPQVQPSVLADAGSPTSATAVPSRPVSAAQASRPTSATTPQPPRQTVVQPGLQPQPASRPSQPPQAAALPTQSSPVAARTGGQSAKLSHPPSHSVKSATSAEDVVIADVDPAPSPKAKLPAVLASSVPAAVLNMTGDKNKKITKRPPPLASVPSGGGHAGGPTQHAGGQQSSGSGSTVSHVDVENLKTGLPSATVSPVISGFPMHTADKATLDSFRHAQQIKDQQRDLIQKRRQGRAPLTMESPGIGPPPSAGAIPPMMYLHKNSVGSRRSEAVKQKVQGMRVSTSSEGYGRQNGMKTAPVGQSRQSQQPPHATQSSHMRTTAHGVPEDGQDEDELAQDDVSIQRGTAPHPETGYMYSSNRPSQPPASARRPPQTANPNLGGYPQGYVAAPRYADGEPMVHSDIHDHEHERRRSLNGYTQPGIGPSSTRPRSPPASYPSGSVYGSARPSAYPPPPTGRSTSFSRQSQMNPANGPPTAGLSRGEYPPGTIYRPRQVTGYPPANGVSAGSGVPLRARSPGGRPLPMYANGPIDINKEHFMEPFHLLFDTFIDSIQLKKDLELKIRRANDLVEAQEAELRRIAGLRMEFERSLERLQKDNERLDLHPPTRSGMHRGNTSPPPSGGSEGHRAPLAPQRESSERDREVADMRLKLQQMERQPR</sequence>
<accession>A0ACC2V7L6</accession>
<organism evidence="1 2">
    <name type="scientific">Naganishia cerealis</name>
    <dbReference type="NCBI Taxonomy" id="610337"/>
    <lineage>
        <taxon>Eukaryota</taxon>
        <taxon>Fungi</taxon>
        <taxon>Dikarya</taxon>
        <taxon>Basidiomycota</taxon>
        <taxon>Agaricomycotina</taxon>
        <taxon>Tremellomycetes</taxon>
        <taxon>Filobasidiales</taxon>
        <taxon>Filobasidiaceae</taxon>
        <taxon>Naganishia</taxon>
    </lineage>
</organism>
<comment type="caution">
    <text evidence="1">The sequence shown here is derived from an EMBL/GenBank/DDBJ whole genome shotgun (WGS) entry which is preliminary data.</text>
</comment>
<evidence type="ECO:0000313" key="1">
    <source>
        <dbReference type="EMBL" id="KAJ9095058.1"/>
    </source>
</evidence>
<gene>
    <name evidence="1" type="ORF">QFC19_007738</name>
</gene>
<reference evidence="1" key="1">
    <citation type="submission" date="2023-04" db="EMBL/GenBank/DDBJ databases">
        <title>Draft Genome sequencing of Naganishia species isolated from polar environments using Oxford Nanopore Technology.</title>
        <authorList>
            <person name="Leo P."/>
            <person name="Venkateswaran K."/>
        </authorList>
    </citation>
    <scope>NUCLEOTIDE SEQUENCE</scope>
    <source>
        <strain evidence="1">MNA-CCFEE 5261</strain>
    </source>
</reference>
<dbReference type="Proteomes" id="UP001241377">
    <property type="component" value="Unassembled WGS sequence"/>
</dbReference>